<dbReference type="InterPro" id="IPR010810">
    <property type="entry name" value="Flagellin_hook_IN_motif"/>
</dbReference>
<keyword evidence="9" id="KW-1185">Reference proteome</keyword>
<evidence type="ECO:0000313" key="8">
    <source>
        <dbReference type="EMBL" id="TSE25168.1"/>
    </source>
</evidence>
<organism evidence="8 9">
    <name type="scientific">Tepidimonas aquatica</name>
    <dbReference type="NCBI Taxonomy" id="247482"/>
    <lineage>
        <taxon>Bacteria</taxon>
        <taxon>Pseudomonadati</taxon>
        <taxon>Pseudomonadota</taxon>
        <taxon>Betaproteobacteria</taxon>
        <taxon>Burkholderiales</taxon>
        <taxon>Tepidimonas</taxon>
    </lineage>
</organism>
<keyword evidence="3 5" id="KW-0175">Coiled coil</keyword>
<sequence>MATLSSPGIGSGLDIRNIVSQLVELEKRPLQQVQKRTERAQVRLSSMGEIKSRVAALDDALKALTRPSTFREKTLTSGSPAIGGSAVFTATPATYAVQVNQLAKGQTVQSVAMAAGDPVGAGTLTLQMGRWNGASFTADDRGAITIDVTATDTLADVAAKINAASAPVSASVINDGAGARLVLRSRATGEAEGFRLQASDADGNLTDGTGLSRLLYDPENQPGAGLALAQAAQDTVVTIDGVSVRSANNTIANAIAGVTLNVSAETPATVNVQIGANPETARKAIGALVETFNALDAVLADALRYDARTREAGPLQGDSAIVTLQASLRRMLFTPGPDGRTLSDLGVRLGRDGKLTVDEGRLGAALADAATLETTLAEASQGIAVQWRSVTSGLLQQGTGRLDLKRTALEGEIERLRQQQQRLSDKVARTEERLLAQYSRLDKTVSQLNALNQYVAQQITQWNKAKDG</sequence>
<dbReference type="GO" id="GO:0009424">
    <property type="term" value="C:bacterial-type flagellum hook"/>
    <property type="evidence" value="ECO:0007669"/>
    <property type="project" value="UniProtKB-UniRule"/>
</dbReference>
<keyword evidence="5" id="KW-0964">Secreted</keyword>
<evidence type="ECO:0000256" key="5">
    <source>
        <dbReference type="RuleBase" id="RU362066"/>
    </source>
</evidence>
<gene>
    <name evidence="8" type="primary">fliD</name>
    <name evidence="8" type="ORF">Taqua_01213</name>
</gene>
<dbReference type="InterPro" id="IPR003481">
    <property type="entry name" value="FliD_N"/>
</dbReference>
<dbReference type="EMBL" id="VJNA01000012">
    <property type="protein sequence ID" value="TSE25168.1"/>
    <property type="molecule type" value="Genomic_DNA"/>
</dbReference>
<dbReference type="OrthoDB" id="9810816at2"/>
<protein>
    <recommendedName>
        <fullName evidence="5">Flagellar hook-associated protein 2</fullName>
        <shortName evidence="5">HAP2</shortName>
    </recommendedName>
    <alternativeName>
        <fullName evidence="5">Flagellar cap protein</fullName>
    </alternativeName>
</protein>
<evidence type="ECO:0000259" key="6">
    <source>
        <dbReference type="Pfam" id="PF02465"/>
    </source>
</evidence>
<evidence type="ECO:0000259" key="7">
    <source>
        <dbReference type="Pfam" id="PF07195"/>
    </source>
</evidence>
<name>A0A554WNL1_9BURK</name>
<dbReference type="PANTHER" id="PTHR30288:SF0">
    <property type="entry name" value="FLAGELLAR HOOK-ASSOCIATED PROTEIN 2"/>
    <property type="match status" value="1"/>
</dbReference>
<comment type="similarity">
    <text evidence="1 5">Belongs to the FliD family.</text>
</comment>
<feature type="domain" description="Flagellar hook-associated protein 2 C-terminal" evidence="7">
    <location>
        <begin position="232"/>
        <end position="450"/>
    </location>
</feature>
<dbReference type="Pfam" id="PF07195">
    <property type="entry name" value="FliD_C"/>
    <property type="match status" value="1"/>
</dbReference>
<evidence type="ECO:0000256" key="4">
    <source>
        <dbReference type="ARBA" id="ARBA00023143"/>
    </source>
</evidence>
<dbReference type="GO" id="GO:0005576">
    <property type="term" value="C:extracellular region"/>
    <property type="evidence" value="ECO:0007669"/>
    <property type="project" value="UniProtKB-SubCell"/>
</dbReference>
<dbReference type="GO" id="GO:0071973">
    <property type="term" value="P:bacterial-type flagellum-dependent cell motility"/>
    <property type="evidence" value="ECO:0007669"/>
    <property type="project" value="TreeGrafter"/>
</dbReference>
<keyword evidence="4 5" id="KW-0975">Bacterial flagellum</keyword>
<dbReference type="InterPro" id="IPR040026">
    <property type="entry name" value="FliD"/>
</dbReference>
<evidence type="ECO:0000256" key="1">
    <source>
        <dbReference type="ARBA" id="ARBA00009764"/>
    </source>
</evidence>
<reference evidence="8 9" key="1">
    <citation type="submission" date="2019-07" db="EMBL/GenBank/DDBJ databases">
        <title>Tepidimonas aquatica CLN-1 draft genome.</title>
        <authorList>
            <person name="Da Costa M.S."/>
            <person name="Froufe H.J.C."/>
            <person name="Egas C."/>
            <person name="Albuquerque L."/>
        </authorList>
    </citation>
    <scope>NUCLEOTIDE SEQUENCE [LARGE SCALE GENOMIC DNA]</scope>
    <source>
        <strain evidence="8 9">CLN-1</strain>
    </source>
</reference>
<comment type="subunit">
    <text evidence="2 5">Homopentamer.</text>
</comment>
<feature type="domain" description="Flagellar hook-associated protein 2 N-terminal" evidence="6">
    <location>
        <begin position="11"/>
        <end position="106"/>
    </location>
</feature>
<comment type="caution">
    <text evidence="8">The sequence shown here is derived from an EMBL/GenBank/DDBJ whole genome shotgun (WGS) entry which is preliminary data.</text>
</comment>
<accession>A0A554WNL1</accession>
<dbReference type="AlphaFoldDB" id="A0A554WNL1"/>
<feature type="coiled-coil region" evidence="5">
    <location>
        <begin position="406"/>
        <end position="433"/>
    </location>
</feature>
<keyword evidence="8" id="KW-0282">Flagellum</keyword>
<dbReference type="InterPro" id="IPR010809">
    <property type="entry name" value="FliD_C"/>
</dbReference>
<evidence type="ECO:0000313" key="9">
    <source>
        <dbReference type="Proteomes" id="UP000318554"/>
    </source>
</evidence>
<comment type="subcellular location">
    <subcellularLocation>
        <location evidence="5">Secreted</location>
    </subcellularLocation>
    <subcellularLocation>
        <location evidence="5">Bacterial flagellum</location>
    </subcellularLocation>
</comment>
<dbReference type="GO" id="GO:0009421">
    <property type="term" value="C:bacterial-type flagellum filament cap"/>
    <property type="evidence" value="ECO:0007669"/>
    <property type="project" value="InterPro"/>
</dbReference>
<evidence type="ECO:0000256" key="2">
    <source>
        <dbReference type="ARBA" id="ARBA00011255"/>
    </source>
</evidence>
<dbReference type="PANTHER" id="PTHR30288">
    <property type="entry name" value="FLAGELLAR CAP/ASSEMBLY PROTEIN FLID"/>
    <property type="match status" value="1"/>
</dbReference>
<dbReference type="Proteomes" id="UP000318554">
    <property type="component" value="Unassembled WGS sequence"/>
</dbReference>
<evidence type="ECO:0000256" key="3">
    <source>
        <dbReference type="ARBA" id="ARBA00023054"/>
    </source>
</evidence>
<proteinExistence type="inferred from homology"/>
<dbReference type="GO" id="GO:0007155">
    <property type="term" value="P:cell adhesion"/>
    <property type="evidence" value="ECO:0007669"/>
    <property type="project" value="InterPro"/>
</dbReference>
<comment type="function">
    <text evidence="5">Required for morphogenesis and for the elongation of the flagellar filament by facilitating polymerization of the flagellin monomers at the tip of growing filament. Forms a capping structure, which prevents flagellin subunits (transported through the central channel of the flagellum) from leaking out without polymerization at the distal end.</text>
</comment>
<keyword evidence="8" id="KW-0966">Cell projection</keyword>
<keyword evidence="8" id="KW-0969">Cilium</keyword>
<dbReference type="RefSeq" id="WP_144325675.1">
    <property type="nucleotide sequence ID" value="NZ_VJNA01000012.1"/>
</dbReference>
<dbReference type="Pfam" id="PF02465">
    <property type="entry name" value="FliD_N"/>
    <property type="match status" value="1"/>
</dbReference>
<dbReference type="Pfam" id="PF07196">
    <property type="entry name" value="Flagellin_IN"/>
    <property type="match status" value="1"/>
</dbReference>